<proteinExistence type="predicted"/>
<organism evidence="1 2">
    <name type="scientific">Haemonchus contortus</name>
    <name type="common">Barber pole worm</name>
    <dbReference type="NCBI Taxonomy" id="6289"/>
    <lineage>
        <taxon>Eukaryota</taxon>
        <taxon>Metazoa</taxon>
        <taxon>Ecdysozoa</taxon>
        <taxon>Nematoda</taxon>
        <taxon>Chromadorea</taxon>
        <taxon>Rhabditida</taxon>
        <taxon>Rhabditina</taxon>
        <taxon>Rhabditomorpha</taxon>
        <taxon>Strongyloidea</taxon>
        <taxon>Trichostrongylidae</taxon>
        <taxon>Haemonchus</taxon>
    </lineage>
</organism>
<dbReference type="WBParaSite" id="HCON_00182820-00001">
    <property type="protein sequence ID" value="HCON_00182820-00001"/>
    <property type="gene ID" value="HCON_00182820"/>
</dbReference>
<dbReference type="AlphaFoldDB" id="A0A7I4Z6T5"/>
<name>A0A7I4Z6T5_HAECO</name>
<reference evidence="2" key="1">
    <citation type="submission" date="2020-12" db="UniProtKB">
        <authorList>
            <consortium name="WormBaseParasite"/>
        </authorList>
    </citation>
    <scope>IDENTIFICATION</scope>
    <source>
        <strain evidence="2">MHco3</strain>
    </source>
</reference>
<accession>A0A7I4Z6T5</accession>
<evidence type="ECO:0000313" key="2">
    <source>
        <dbReference type="WBParaSite" id="HCON_00182820-00001"/>
    </source>
</evidence>
<dbReference type="Proteomes" id="UP000025227">
    <property type="component" value="Unplaced"/>
</dbReference>
<evidence type="ECO:0000313" key="1">
    <source>
        <dbReference type="Proteomes" id="UP000025227"/>
    </source>
</evidence>
<protein>
    <submittedName>
        <fullName evidence="2">Uncharacterized protein</fullName>
    </submittedName>
</protein>
<keyword evidence="1" id="KW-1185">Reference proteome</keyword>
<sequence length="293" mass="33248">MLNVGKLTGRSYELAQALEHRRISGGTRWFCCKSREIAHGFRTALCCGTKTTNSVGIIVSERFRDSKVSVERFDDRSMKIIAVIGRQKYHFFSTFAPQMGCSEQTKDSSGTCWINRQLSCRYKKPQLLRMTSSDRPAGIGTTERFGPAKIKWWRLKEEEAALYRILLTAATTVNETRKIAAEAITQIARSELGLTKPGRRKVDKQTWLRTNLVRDKVGEKEKTVPRVPFRKDSCYSDGSAIAKKEAKKPVVLAKAVHYADLDEKLESRDGERYVDRLEKPAIARPRIEKSSLA</sequence>